<dbReference type="InterPro" id="IPR009003">
    <property type="entry name" value="Peptidase_S1_PA"/>
</dbReference>
<dbReference type="SMART" id="SM00020">
    <property type="entry name" value="Tryp_SPc"/>
    <property type="match status" value="1"/>
</dbReference>
<keyword evidence="1" id="KW-1015">Disulfide bond</keyword>
<dbReference type="PANTHER" id="PTHR24250:SF50">
    <property type="entry name" value="PEPTIDASE S1 DOMAIN-CONTAINING PROTEIN"/>
    <property type="match status" value="1"/>
</dbReference>
<dbReference type="SUPFAM" id="SSF50494">
    <property type="entry name" value="Trypsin-like serine proteases"/>
    <property type="match status" value="1"/>
</dbReference>
<comment type="similarity">
    <text evidence="2">Belongs to the peptidase S1 family. CLIP subfamily.</text>
</comment>
<protein>
    <recommendedName>
        <fullName evidence="4">Peptidase S1 domain-containing protein</fullName>
    </recommendedName>
</protein>
<reference evidence="5" key="1">
    <citation type="submission" date="2024-04" db="UniProtKB">
        <authorList>
            <consortium name="EnsemblMetazoa"/>
        </authorList>
    </citation>
    <scope>IDENTIFICATION</scope>
    <source>
        <strain evidence="5">EBRO</strain>
    </source>
</reference>
<feature type="chain" id="PRO_5042494409" description="Peptidase S1 domain-containing protein" evidence="3">
    <location>
        <begin position="18"/>
        <end position="266"/>
    </location>
</feature>
<name>A0AAG5D340_ANOAO</name>
<dbReference type="AlphaFoldDB" id="A0AAG5D340"/>
<evidence type="ECO:0000259" key="4">
    <source>
        <dbReference type="PROSITE" id="PS50240"/>
    </source>
</evidence>
<evidence type="ECO:0000256" key="1">
    <source>
        <dbReference type="ARBA" id="ARBA00023157"/>
    </source>
</evidence>
<evidence type="ECO:0000313" key="5">
    <source>
        <dbReference type="EnsemblMetazoa" id="ENSAATROPP005631"/>
    </source>
</evidence>
<dbReference type="InterPro" id="IPR001314">
    <property type="entry name" value="Peptidase_S1A"/>
</dbReference>
<dbReference type="PROSITE" id="PS50240">
    <property type="entry name" value="TRYPSIN_DOM"/>
    <property type="match status" value="1"/>
</dbReference>
<keyword evidence="6" id="KW-1185">Reference proteome</keyword>
<evidence type="ECO:0000256" key="3">
    <source>
        <dbReference type="SAM" id="SignalP"/>
    </source>
</evidence>
<dbReference type="Pfam" id="PF00089">
    <property type="entry name" value="Trypsin"/>
    <property type="match status" value="1"/>
</dbReference>
<dbReference type="InterPro" id="IPR018114">
    <property type="entry name" value="TRYPSIN_HIS"/>
</dbReference>
<dbReference type="GO" id="GO:0006508">
    <property type="term" value="P:proteolysis"/>
    <property type="evidence" value="ECO:0007669"/>
    <property type="project" value="InterPro"/>
</dbReference>
<dbReference type="PANTHER" id="PTHR24250">
    <property type="entry name" value="CHYMOTRYPSIN-RELATED"/>
    <property type="match status" value="1"/>
</dbReference>
<dbReference type="InterPro" id="IPR001254">
    <property type="entry name" value="Trypsin_dom"/>
</dbReference>
<dbReference type="PRINTS" id="PR00722">
    <property type="entry name" value="CHYMOTRYPSIN"/>
</dbReference>
<evidence type="ECO:0000256" key="2">
    <source>
        <dbReference type="ARBA" id="ARBA00024195"/>
    </source>
</evidence>
<dbReference type="PROSITE" id="PS00134">
    <property type="entry name" value="TRYPSIN_HIS"/>
    <property type="match status" value="1"/>
</dbReference>
<dbReference type="EnsemblMetazoa" id="ENSAATROPT006182">
    <property type="protein sequence ID" value="ENSAATROPP005631"/>
    <property type="gene ID" value="ENSAATROPG005007"/>
</dbReference>
<feature type="domain" description="Peptidase S1" evidence="4">
    <location>
        <begin position="22"/>
        <end position="258"/>
    </location>
</feature>
<organism evidence="5 6">
    <name type="scientific">Anopheles atroparvus</name>
    <name type="common">European mosquito</name>
    <dbReference type="NCBI Taxonomy" id="41427"/>
    <lineage>
        <taxon>Eukaryota</taxon>
        <taxon>Metazoa</taxon>
        <taxon>Ecdysozoa</taxon>
        <taxon>Arthropoda</taxon>
        <taxon>Hexapoda</taxon>
        <taxon>Insecta</taxon>
        <taxon>Pterygota</taxon>
        <taxon>Neoptera</taxon>
        <taxon>Endopterygota</taxon>
        <taxon>Diptera</taxon>
        <taxon>Nematocera</taxon>
        <taxon>Culicoidea</taxon>
        <taxon>Culicidae</taxon>
        <taxon>Anophelinae</taxon>
        <taxon>Anopheles</taxon>
    </lineage>
</organism>
<dbReference type="InterPro" id="IPR043504">
    <property type="entry name" value="Peptidase_S1_PA_chymotrypsin"/>
</dbReference>
<dbReference type="FunFam" id="2.40.10.10:FF:000068">
    <property type="entry name" value="transmembrane protease serine 2"/>
    <property type="match status" value="1"/>
</dbReference>
<evidence type="ECO:0000313" key="6">
    <source>
        <dbReference type="Proteomes" id="UP000075880"/>
    </source>
</evidence>
<dbReference type="GO" id="GO:0004252">
    <property type="term" value="F:serine-type endopeptidase activity"/>
    <property type="evidence" value="ECO:0007669"/>
    <property type="project" value="InterPro"/>
</dbReference>
<dbReference type="Gene3D" id="2.40.10.10">
    <property type="entry name" value="Trypsin-like serine proteases"/>
    <property type="match status" value="1"/>
</dbReference>
<dbReference type="CDD" id="cd00190">
    <property type="entry name" value="Tryp_SPc"/>
    <property type="match status" value="1"/>
</dbReference>
<feature type="signal peptide" evidence="3">
    <location>
        <begin position="1"/>
        <end position="17"/>
    </location>
</feature>
<proteinExistence type="inferred from homology"/>
<accession>A0AAG5D340</accession>
<sequence>MKLVLLVTLTTIAFVHTRRVRIIDGTFAELHEFPYQVSLQWNFNNGSRARHICSGSILNRNWILTAAHCKQTLSRDGWIEVVAGVNNVVNEEASAQRRNVSRFIQHEEYNASNFRNDIGVILLSKPLELRREISTITLALQNAVINQTEGKFAGWGSISKTFIDIFPDELRKVTLPLRTLEDCQVLGSEDRSQVCGGGYRNVSGCIADSGGPLTVVQDNGARVQIGVLSYGETPCKARLPNVFSSVMYFHDWIQKTIKRRQFKWFP</sequence>
<keyword evidence="3" id="KW-0732">Signal</keyword>
<dbReference type="Proteomes" id="UP000075880">
    <property type="component" value="Unassembled WGS sequence"/>
</dbReference>